<dbReference type="SMART" id="SM00034">
    <property type="entry name" value="CLECT"/>
    <property type="match status" value="2"/>
</dbReference>
<accession>A0A914D5W6</accession>
<dbReference type="InterPro" id="IPR018378">
    <property type="entry name" value="C-type_lectin_CS"/>
</dbReference>
<dbReference type="InterPro" id="IPR001304">
    <property type="entry name" value="C-type_lectin-like"/>
</dbReference>
<evidence type="ECO:0000259" key="3">
    <source>
        <dbReference type="PROSITE" id="PS50041"/>
    </source>
</evidence>
<dbReference type="CDD" id="cd00037">
    <property type="entry name" value="CLECT"/>
    <property type="match status" value="1"/>
</dbReference>
<dbReference type="PRINTS" id="PR00770">
    <property type="entry name" value="EMAJORBASICP"/>
</dbReference>
<dbReference type="Proteomes" id="UP000887540">
    <property type="component" value="Unplaced"/>
</dbReference>
<dbReference type="PROSITE" id="PS00615">
    <property type="entry name" value="C_TYPE_LECTIN_1"/>
    <property type="match status" value="1"/>
</dbReference>
<dbReference type="AlphaFoldDB" id="A0A914D5W6"/>
<sequence>MSLFDYFFVFLTLLLGCLADCPAGSLRGSTSTNCYKVVGSPTSFLEAQSICLSHNGNLTSINSAYENLFLASNLAELFPTSPNIWTGGNRIIVPGNWTWMDNRPFSYTNWNKGQPSSVSGNDCLTLNLPAGTWSAQSCSLTLPFICEVPSTSDQALTSAPCTAPTVPPHPTYSCESGWHYFEYTNQCYNISNAGNWQTARLYCMQVGGQLASIHNAAENGFIIDIIPNLDGDTWIGLNKLEGSWEWIDNTPVGYTDWAYKEPSGDGSCALINNVNGYDRLHWNDYDCNGIRNFVCKKSAMVSYGK</sequence>
<reference evidence="5" key="1">
    <citation type="submission" date="2022-11" db="UniProtKB">
        <authorList>
            <consortium name="WormBaseParasite"/>
        </authorList>
    </citation>
    <scope>IDENTIFICATION</scope>
</reference>
<dbReference type="WBParaSite" id="ACRNAN_scaffold1964.g23794.t1">
    <property type="protein sequence ID" value="ACRNAN_scaffold1964.g23794.t1"/>
    <property type="gene ID" value="ACRNAN_scaffold1964.g23794"/>
</dbReference>
<evidence type="ECO:0000256" key="2">
    <source>
        <dbReference type="SAM" id="SignalP"/>
    </source>
</evidence>
<organism evidence="4 5">
    <name type="scientific">Acrobeloides nanus</name>
    <dbReference type="NCBI Taxonomy" id="290746"/>
    <lineage>
        <taxon>Eukaryota</taxon>
        <taxon>Metazoa</taxon>
        <taxon>Ecdysozoa</taxon>
        <taxon>Nematoda</taxon>
        <taxon>Chromadorea</taxon>
        <taxon>Rhabditida</taxon>
        <taxon>Tylenchina</taxon>
        <taxon>Cephalobomorpha</taxon>
        <taxon>Cephaloboidea</taxon>
        <taxon>Cephalobidae</taxon>
        <taxon>Acrobeloides</taxon>
    </lineage>
</organism>
<feature type="domain" description="C-type lectin" evidence="3">
    <location>
        <begin position="30"/>
        <end position="147"/>
    </location>
</feature>
<dbReference type="PROSITE" id="PS50041">
    <property type="entry name" value="C_TYPE_LECTIN_2"/>
    <property type="match status" value="2"/>
</dbReference>
<dbReference type="InterPro" id="IPR016187">
    <property type="entry name" value="CTDL_fold"/>
</dbReference>
<keyword evidence="2" id="KW-0732">Signal</keyword>
<dbReference type="SUPFAM" id="SSF56436">
    <property type="entry name" value="C-type lectin-like"/>
    <property type="match status" value="2"/>
</dbReference>
<evidence type="ECO:0000313" key="4">
    <source>
        <dbReference type="Proteomes" id="UP000887540"/>
    </source>
</evidence>
<feature type="signal peptide" evidence="2">
    <location>
        <begin position="1"/>
        <end position="19"/>
    </location>
</feature>
<evidence type="ECO:0000313" key="5">
    <source>
        <dbReference type="WBParaSite" id="ACRNAN_scaffold1964.g23794.t1"/>
    </source>
</evidence>
<evidence type="ECO:0000256" key="1">
    <source>
        <dbReference type="ARBA" id="ARBA00023157"/>
    </source>
</evidence>
<dbReference type="InterPro" id="IPR016186">
    <property type="entry name" value="C-type_lectin-like/link_sf"/>
</dbReference>
<dbReference type="Pfam" id="PF00059">
    <property type="entry name" value="Lectin_C"/>
    <property type="match status" value="2"/>
</dbReference>
<feature type="domain" description="C-type lectin" evidence="3">
    <location>
        <begin position="183"/>
        <end position="296"/>
    </location>
</feature>
<dbReference type="InterPro" id="IPR002352">
    <property type="entry name" value="Eosinophil_major_basic"/>
</dbReference>
<proteinExistence type="predicted"/>
<dbReference type="Gene3D" id="3.10.100.10">
    <property type="entry name" value="Mannose-Binding Protein A, subunit A"/>
    <property type="match status" value="2"/>
</dbReference>
<dbReference type="InterPro" id="IPR050111">
    <property type="entry name" value="C-type_lectin/snaclec_domain"/>
</dbReference>
<keyword evidence="4" id="KW-1185">Reference proteome</keyword>
<name>A0A914D5W6_9BILA</name>
<dbReference type="PANTHER" id="PTHR22803">
    <property type="entry name" value="MANNOSE, PHOSPHOLIPASE, LECTIN RECEPTOR RELATED"/>
    <property type="match status" value="1"/>
</dbReference>
<feature type="chain" id="PRO_5037066671" evidence="2">
    <location>
        <begin position="20"/>
        <end position="305"/>
    </location>
</feature>
<dbReference type="GO" id="GO:0006955">
    <property type="term" value="P:immune response"/>
    <property type="evidence" value="ECO:0007669"/>
    <property type="project" value="InterPro"/>
</dbReference>
<keyword evidence="1" id="KW-1015">Disulfide bond</keyword>
<protein>
    <submittedName>
        <fullName evidence="5">C-type lectin domain-containing protein</fullName>
    </submittedName>
</protein>